<dbReference type="InterPro" id="IPR001138">
    <property type="entry name" value="Zn2Cys6_DnaBD"/>
</dbReference>
<evidence type="ECO:0000313" key="12">
    <source>
        <dbReference type="Proteomes" id="UP000078544"/>
    </source>
</evidence>
<dbReference type="PANTHER" id="PTHR47424">
    <property type="entry name" value="REGULATORY PROTEIN GAL4"/>
    <property type="match status" value="1"/>
</dbReference>
<keyword evidence="4" id="KW-0805">Transcription regulation</keyword>
<dbReference type="GO" id="GO:0006351">
    <property type="term" value="P:DNA-templated transcription"/>
    <property type="evidence" value="ECO:0007669"/>
    <property type="project" value="InterPro"/>
</dbReference>
<dbReference type="Pfam" id="PF04082">
    <property type="entry name" value="Fungal_trans"/>
    <property type="match status" value="1"/>
</dbReference>
<keyword evidence="7" id="KW-0804">Transcription</keyword>
<dbReference type="InterPro" id="IPR007219">
    <property type="entry name" value="XnlR_reg_dom"/>
</dbReference>
<dbReference type="FunFam" id="4.10.240.10:FF:000009">
    <property type="entry name" value="C6 transcription factor (Gal4)"/>
    <property type="match status" value="1"/>
</dbReference>
<keyword evidence="6" id="KW-0010">Activator</keyword>
<dbReference type="CDD" id="cd12148">
    <property type="entry name" value="fungal_TF_MHR"/>
    <property type="match status" value="1"/>
</dbReference>
<comment type="subcellular location">
    <subcellularLocation>
        <location evidence="1">Nucleus</location>
    </subcellularLocation>
</comment>
<dbReference type="GO" id="GO:0000981">
    <property type="term" value="F:DNA-binding transcription factor activity, RNA polymerase II-specific"/>
    <property type="evidence" value="ECO:0007669"/>
    <property type="project" value="InterPro"/>
</dbReference>
<proteinExistence type="predicted"/>
<dbReference type="Pfam" id="PF00172">
    <property type="entry name" value="Zn_clus"/>
    <property type="match status" value="1"/>
</dbReference>
<dbReference type="SUPFAM" id="SSF57701">
    <property type="entry name" value="Zn2/Cys6 DNA-binding domain"/>
    <property type="match status" value="1"/>
</dbReference>
<dbReference type="GO" id="GO:0005634">
    <property type="term" value="C:nucleus"/>
    <property type="evidence" value="ECO:0007669"/>
    <property type="project" value="UniProtKB-SubCell"/>
</dbReference>
<dbReference type="GO" id="GO:0000435">
    <property type="term" value="P:positive regulation of transcription from RNA polymerase II promoter by galactose"/>
    <property type="evidence" value="ECO:0007669"/>
    <property type="project" value="TreeGrafter"/>
</dbReference>
<dbReference type="SMART" id="SM00906">
    <property type="entry name" value="Fungal_trans"/>
    <property type="match status" value="1"/>
</dbReference>
<name>A0A166NFS3_9HYPO</name>
<dbReference type="PROSITE" id="PS50048">
    <property type="entry name" value="ZN2_CY6_FUNGAL_2"/>
    <property type="match status" value="1"/>
</dbReference>
<dbReference type="CDD" id="cd00067">
    <property type="entry name" value="GAL4"/>
    <property type="match status" value="1"/>
</dbReference>
<dbReference type="Gene3D" id="4.10.240.10">
    <property type="entry name" value="Zn(2)-C6 fungal-type DNA-binding domain"/>
    <property type="match status" value="1"/>
</dbReference>
<dbReference type="GO" id="GO:0000978">
    <property type="term" value="F:RNA polymerase II cis-regulatory region sequence-specific DNA binding"/>
    <property type="evidence" value="ECO:0007669"/>
    <property type="project" value="TreeGrafter"/>
</dbReference>
<evidence type="ECO:0000256" key="8">
    <source>
        <dbReference type="ARBA" id="ARBA00023242"/>
    </source>
</evidence>
<keyword evidence="2" id="KW-0479">Metal-binding</keyword>
<evidence type="ECO:0000256" key="2">
    <source>
        <dbReference type="ARBA" id="ARBA00022723"/>
    </source>
</evidence>
<dbReference type="AlphaFoldDB" id="A0A166NFS3"/>
<protein>
    <submittedName>
        <fullName evidence="11">C6 transcription factor (Gal4)</fullName>
    </submittedName>
</protein>
<evidence type="ECO:0000259" key="10">
    <source>
        <dbReference type="PROSITE" id="PS50048"/>
    </source>
</evidence>
<feature type="domain" description="Zn(2)-C6 fungal-type" evidence="10">
    <location>
        <begin position="12"/>
        <end position="42"/>
    </location>
</feature>
<evidence type="ECO:0000256" key="5">
    <source>
        <dbReference type="ARBA" id="ARBA00023125"/>
    </source>
</evidence>
<dbReference type="PANTHER" id="PTHR47424:SF2">
    <property type="entry name" value="TRANSCRIPTION FACTOR DOMAIN-CONTAINING PROTEIN-RELATED"/>
    <property type="match status" value="1"/>
</dbReference>
<dbReference type="EMBL" id="AZGY01000024">
    <property type="protein sequence ID" value="KZZ89740.1"/>
    <property type="molecule type" value="Genomic_DNA"/>
</dbReference>
<sequence length="646" mass="72660">MEGSSVAGGKLACDACRIKKLKCSKDRPSCTACAQNRRLCHYSGRVTRSPLTRQYLTSVEERLRLLEQVVAENLPHVDIERLVQSRPGSVAHHFQQDELSPATGTQAICDSISEAVPEEEDGFDWQEEANDLVDGMAALALEPKGAGYLGPTAGVFFLRELLTCVAVDKAGLKSSSVAMTSPRHICPSASSSARIQRSLESTQLVDRLLVTYFTDYHVSYPFVHEKTFMAQYNQTLARPNEKSWQMLFHTLLAIGSWCLNSQESEIDDFLYHRALSFRDDLLLFEHASLTLVQAVLLLSNLSQKRNKPNTGSNFAGLATRMALSLGLHRELPAWHISLLHREMRRRVWWGLCIFDSGASTTFGRPILFPEGNAIDVKRQLTVQTAVVPEELDRPTIYSGLKVQSSFHLHSNHISNELLAAGSIPAEEALRFNTSLDAWCSSIIPSYFQIEDFSGFLESPYRFARSRLWWRIWNLKIILFRHIVLNLAIKRKQHPDTSVFSTTGPDEKCRDLAVRAAHSTIVSVSEFIKQETMTRLINWYATYFLFHASLISALAILGDQESPDLNAWQDDVDTARCIFQTSLSSNPIALRCANILSIIIPQAMLSPSAPAIYEEQFFQQEFDFMSWPTEPTDLFDSLDWADFGPGV</sequence>
<dbReference type="OrthoDB" id="3364175at2759"/>
<dbReference type="PROSITE" id="PS00463">
    <property type="entry name" value="ZN2_CY6_FUNGAL_1"/>
    <property type="match status" value="1"/>
</dbReference>
<evidence type="ECO:0000256" key="9">
    <source>
        <dbReference type="ARBA" id="ARBA00023277"/>
    </source>
</evidence>
<evidence type="ECO:0000256" key="6">
    <source>
        <dbReference type="ARBA" id="ARBA00023159"/>
    </source>
</evidence>
<organism evidence="11 12">
    <name type="scientific">Moelleriella libera RCEF 2490</name>
    <dbReference type="NCBI Taxonomy" id="1081109"/>
    <lineage>
        <taxon>Eukaryota</taxon>
        <taxon>Fungi</taxon>
        <taxon>Dikarya</taxon>
        <taxon>Ascomycota</taxon>
        <taxon>Pezizomycotina</taxon>
        <taxon>Sordariomycetes</taxon>
        <taxon>Hypocreomycetidae</taxon>
        <taxon>Hypocreales</taxon>
        <taxon>Clavicipitaceae</taxon>
        <taxon>Moelleriella</taxon>
    </lineage>
</organism>
<dbReference type="CDD" id="cd14654">
    <property type="entry name" value="ZIP_Gal4"/>
    <property type="match status" value="1"/>
</dbReference>
<accession>A0A166NFS3</accession>
<dbReference type="InterPro" id="IPR005600">
    <property type="entry name" value="Gal4_dimer_dom"/>
</dbReference>
<keyword evidence="5" id="KW-0238">DNA-binding</keyword>
<reference evidence="11 12" key="1">
    <citation type="journal article" date="2016" name="Genome Biol. Evol.">
        <title>Divergent and convergent evolution of fungal pathogenicity.</title>
        <authorList>
            <person name="Shang Y."/>
            <person name="Xiao G."/>
            <person name="Zheng P."/>
            <person name="Cen K."/>
            <person name="Zhan S."/>
            <person name="Wang C."/>
        </authorList>
    </citation>
    <scope>NUCLEOTIDE SEQUENCE [LARGE SCALE GENOMIC DNA]</scope>
    <source>
        <strain evidence="11 12">RCEF 2490</strain>
    </source>
</reference>
<keyword evidence="9" id="KW-0119">Carbohydrate metabolism</keyword>
<evidence type="ECO:0000256" key="4">
    <source>
        <dbReference type="ARBA" id="ARBA00023015"/>
    </source>
</evidence>
<dbReference type="Proteomes" id="UP000078544">
    <property type="component" value="Unassembled WGS sequence"/>
</dbReference>
<keyword evidence="8" id="KW-0539">Nucleus</keyword>
<dbReference type="InterPro" id="IPR036864">
    <property type="entry name" value="Zn2-C6_fun-type_DNA-bd_sf"/>
</dbReference>
<evidence type="ECO:0000256" key="1">
    <source>
        <dbReference type="ARBA" id="ARBA00004123"/>
    </source>
</evidence>
<gene>
    <name evidence="11" type="ORF">AAL_07633</name>
</gene>
<evidence type="ECO:0000313" key="11">
    <source>
        <dbReference type="EMBL" id="KZZ89740.1"/>
    </source>
</evidence>
<evidence type="ECO:0000256" key="7">
    <source>
        <dbReference type="ARBA" id="ARBA00023163"/>
    </source>
</evidence>
<dbReference type="Pfam" id="PF03902">
    <property type="entry name" value="Gal4_dimer"/>
    <property type="match status" value="1"/>
</dbReference>
<dbReference type="InterPro" id="IPR051127">
    <property type="entry name" value="Fungal_SecMet_Regulators"/>
</dbReference>
<dbReference type="SMART" id="SM00066">
    <property type="entry name" value="GAL4"/>
    <property type="match status" value="1"/>
</dbReference>
<dbReference type="GO" id="GO:0008270">
    <property type="term" value="F:zinc ion binding"/>
    <property type="evidence" value="ECO:0007669"/>
    <property type="project" value="InterPro"/>
</dbReference>
<keyword evidence="12" id="KW-1185">Reference proteome</keyword>
<evidence type="ECO:0000256" key="3">
    <source>
        <dbReference type="ARBA" id="ARBA00022833"/>
    </source>
</evidence>
<comment type="caution">
    <text evidence="11">The sequence shown here is derived from an EMBL/GenBank/DDBJ whole genome shotgun (WGS) entry which is preliminary data.</text>
</comment>
<keyword evidence="3" id="KW-0862">Zinc</keyword>